<dbReference type="PROSITE" id="PS51163">
    <property type="entry name" value="YRDC"/>
    <property type="match status" value="1"/>
</dbReference>
<evidence type="ECO:0000313" key="16">
    <source>
        <dbReference type="EMBL" id="ACB40667.1"/>
    </source>
</evidence>
<feature type="binding site" evidence="14">
    <location>
        <position position="235"/>
    </location>
    <ligand>
        <name>ATP</name>
        <dbReference type="ChEBI" id="CHEBI:30616"/>
    </ligand>
</feature>
<evidence type="ECO:0000256" key="2">
    <source>
        <dbReference type="ARBA" id="ARBA00007663"/>
    </source>
</evidence>
<dbReference type="STRING" id="444157.Tneu_1749"/>
<proteinExistence type="inferred from homology"/>
<dbReference type="GO" id="GO:0005524">
    <property type="term" value="F:ATP binding"/>
    <property type="evidence" value="ECO:0007669"/>
    <property type="project" value="UniProtKB-UniRule"/>
</dbReference>
<dbReference type="NCBIfam" id="TIGR00057">
    <property type="entry name" value="L-threonylcarbamoyladenylate synthase"/>
    <property type="match status" value="1"/>
</dbReference>
<evidence type="ECO:0000259" key="15">
    <source>
        <dbReference type="PROSITE" id="PS51163"/>
    </source>
</evidence>
<feature type="binding site" evidence="14">
    <location>
        <position position="58"/>
    </location>
    <ligand>
        <name>ATP</name>
        <dbReference type="ChEBI" id="CHEBI:30616"/>
    </ligand>
</feature>
<evidence type="ECO:0000256" key="7">
    <source>
        <dbReference type="ARBA" id="ARBA00022694"/>
    </source>
</evidence>
<name>B1YAW7_PYRNV</name>
<keyword evidence="5 13" id="KW-0963">Cytoplasm</keyword>
<feature type="binding site" evidence="14">
    <location>
        <position position="194"/>
    </location>
    <ligand>
        <name>ATP</name>
        <dbReference type="ChEBI" id="CHEBI:30616"/>
    </ligand>
</feature>
<feature type="binding site" evidence="14">
    <location>
        <position position="180"/>
    </location>
    <ligand>
        <name>L-threonine</name>
        <dbReference type="ChEBI" id="CHEBI:57926"/>
    </ligand>
</feature>
<dbReference type="SUPFAM" id="SSF55821">
    <property type="entry name" value="YrdC/RibB"/>
    <property type="match status" value="1"/>
</dbReference>
<dbReference type="PIRSF" id="PIRSF004930">
    <property type="entry name" value="Tln_factor_SUA5"/>
    <property type="match status" value="1"/>
</dbReference>
<dbReference type="Proteomes" id="UP000001694">
    <property type="component" value="Chromosome"/>
</dbReference>
<gene>
    <name evidence="16" type="ordered locus">Tneu_1749</name>
</gene>
<evidence type="ECO:0000256" key="13">
    <source>
        <dbReference type="PIRNR" id="PIRNR004930"/>
    </source>
</evidence>
<dbReference type="GO" id="GO:0006450">
    <property type="term" value="P:regulation of translational fidelity"/>
    <property type="evidence" value="ECO:0007669"/>
    <property type="project" value="TreeGrafter"/>
</dbReference>
<feature type="domain" description="YrdC-like" evidence="15">
    <location>
        <begin position="13"/>
        <end position="198"/>
    </location>
</feature>
<evidence type="ECO:0000313" key="17">
    <source>
        <dbReference type="Proteomes" id="UP000001694"/>
    </source>
</evidence>
<dbReference type="GO" id="GO:0003725">
    <property type="term" value="F:double-stranded RNA binding"/>
    <property type="evidence" value="ECO:0007669"/>
    <property type="project" value="UniProtKB-UniRule"/>
</dbReference>
<comment type="subcellular location">
    <subcellularLocation>
        <location evidence="1 13">Cytoplasm</location>
    </subcellularLocation>
</comment>
<dbReference type="GeneID" id="6164739"/>
<comment type="function">
    <text evidence="13">Required for the formation of a threonylcarbamoyl group on adenosine at position 37 (t(6)A37) in tRNAs that read codons beginning with adenine.</text>
</comment>
<evidence type="ECO:0000256" key="3">
    <source>
        <dbReference type="ARBA" id="ARBA00012584"/>
    </source>
</evidence>
<keyword evidence="10 13" id="KW-0067">ATP-binding</keyword>
<evidence type="ECO:0000256" key="4">
    <source>
        <dbReference type="ARBA" id="ARBA00015492"/>
    </source>
</evidence>
<feature type="binding site" evidence="14">
    <location>
        <position position="150"/>
    </location>
    <ligand>
        <name>ATP</name>
        <dbReference type="ChEBI" id="CHEBI:30616"/>
    </ligand>
</feature>
<protein>
    <recommendedName>
        <fullName evidence="4 13">Threonylcarbamoyl-AMP synthase</fullName>
        <shortName evidence="13">TC-AMP synthase</shortName>
        <ecNumber evidence="3 13">2.7.7.87</ecNumber>
    </recommendedName>
    <alternativeName>
        <fullName evidence="11 13">L-threonylcarbamoyladenylate synthase</fullName>
    </alternativeName>
</protein>
<feature type="binding site" evidence="14">
    <location>
        <position position="62"/>
    </location>
    <ligand>
        <name>ATP</name>
        <dbReference type="ChEBI" id="CHEBI:30616"/>
    </ligand>
</feature>
<evidence type="ECO:0000256" key="8">
    <source>
        <dbReference type="ARBA" id="ARBA00022695"/>
    </source>
</evidence>
<dbReference type="FunFam" id="3.90.870.10:FF:000009">
    <property type="entry name" value="Threonylcarbamoyl-AMP synthase, putative"/>
    <property type="match status" value="1"/>
</dbReference>
<feature type="binding site" evidence="14">
    <location>
        <position position="67"/>
    </location>
    <ligand>
        <name>L-threonine</name>
        <dbReference type="ChEBI" id="CHEBI:57926"/>
    </ligand>
</feature>
<accession>B1YAW7</accession>
<keyword evidence="8 13" id="KW-0548">Nucleotidyltransferase</keyword>
<dbReference type="KEGG" id="tne:Tneu_1749"/>
<feature type="binding site" evidence="14">
    <location>
        <position position="116"/>
    </location>
    <ligand>
        <name>ATP</name>
        <dbReference type="ChEBI" id="CHEBI:30616"/>
    </ligand>
</feature>
<dbReference type="PANTHER" id="PTHR17490:SF16">
    <property type="entry name" value="THREONYLCARBAMOYL-AMP SYNTHASE"/>
    <property type="match status" value="1"/>
</dbReference>
<dbReference type="OrthoDB" id="39992at2157"/>
<evidence type="ECO:0000256" key="10">
    <source>
        <dbReference type="ARBA" id="ARBA00022840"/>
    </source>
</evidence>
<dbReference type="PANTHER" id="PTHR17490">
    <property type="entry name" value="SUA5"/>
    <property type="match status" value="1"/>
</dbReference>
<comment type="catalytic activity">
    <reaction evidence="12 13">
        <text>L-threonine + hydrogencarbonate + ATP = L-threonylcarbamoyladenylate + diphosphate + H2O</text>
        <dbReference type="Rhea" id="RHEA:36407"/>
        <dbReference type="ChEBI" id="CHEBI:15377"/>
        <dbReference type="ChEBI" id="CHEBI:17544"/>
        <dbReference type="ChEBI" id="CHEBI:30616"/>
        <dbReference type="ChEBI" id="CHEBI:33019"/>
        <dbReference type="ChEBI" id="CHEBI:57926"/>
        <dbReference type="ChEBI" id="CHEBI:73682"/>
        <dbReference type="EC" id="2.7.7.87"/>
    </reaction>
</comment>
<dbReference type="HOGENOM" id="CLU_031397_0_0_2"/>
<dbReference type="GO" id="GO:0061710">
    <property type="term" value="F:L-threonylcarbamoyladenylate synthase"/>
    <property type="evidence" value="ECO:0007669"/>
    <property type="project" value="UniProtKB-EC"/>
</dbReference>
<dbReference type="EC" id="2.7.7.87" evidence="3 13"/>
<evidence type="ECO:0000256" key="14">
    <source>
        <dbReference type="PIRSR" id="PIRSR004930-1"/>
    </source>
</evidence>
<dbReference type="eggNOG" id="arCOG01952">
    <property type="taxonomic scope" value="Archaea"/>
</dbReference>
<dbReference type="AlphaFoldDB" id="B1YAW7"/>
<dbReference type="InterPro" id="IPR017945">
    <property type="entry name" value="DHBP_synth_RibB-like_a/b_dom"/>
</dbReference>
<keyword evidence="9 13" id="KW-0547">Nucleotide-binding</keyword>
<feature type="binding site" evidence="14">
    <location>
        <position position="142"/>
    </location>
    <ligand>
        <name>L-threonine</name>
        <dbReference type="ChEBI" id="CHEBI:57926"/>
    </ligand>
</feature>
<evidence type="ECO:0000256" key="6">
    <source>
        <dbReference type="ARBA" id="ARBA00022679"/>
    </source>
</evidence>
<comment type="similarity">
    <text evidence="2 13">Belongs to the SUA5 family.</text>
</comment>
<dbReference type="Pfam" id="PF03481">
    <property type="entry name" value="Sua5_C"/>
    <property type="match status" value="1"/>
</dbReference>
<dbReference type="InterPro" id="IPR005145">
    <property type="entry name" value="Sua5_C"/>
</dbReference>
<evidence type="ECO:0000256" key="9">
    <source>
        <dbReference type="ARBA" id="ARBA00022741"/>
    </source>
</evidence>
<evidence type="ECO:0000256" key="11">
    <source>
        <dbReference type="ARBA" id="ARBA00029774"/>
    </source>
</evidence>
<dbReference type="EMBL" id="CP001014">
    <property type="protein sequence ID" value="ACB40667.1"/>
    <property type="molecule type" value="Genomic_DNA"/>
</dbReference>
<evidence type="ECO:0000256" key="1">
    <source>
        <dbReference type="ARBA" id="ARBA00004496"/>
    </source>
</evidence>
<dbReference type="GO" id="GO:0005737">
    <property type="term" value="C:cytoplasm"/>
    <property type="evidence" value="ECO:0007669"/>
    <property type="project" value="UniProtKB-SubCell"/>
</dbReference>
<dbReference type="InterPro" id="IPR010923">
    <property type="entry name" value="T(6)A37_SUA5"/>
</dbReference>
<organism evidence="16 17">
    <name type="scientific">Pyrobaculum neutrophilum (strain DSM 2338 / JCM 9278 / NBRC 100436 / V24Sta)</name>
    <name type="common">Thermoproteus neutrophilus</name>
    <dbReference type="NCBI Taxonomy" id="444157"/>
    <lineage>
        <taxon>Archaea</taxon>
        <taxon>Thermoproteota</taxon>
        <taxon>Thermoprotei</taxon>
        <taxon>Thermoproteales</taxon>
        <taxon>Thermoproteaceae</taxon>
        <taxon>Pyrobaculum</taxon>
    </lineage>
</organism>
<feature type="binding site" evidence="14">
    <location>
        <position position="35"/>
    </location>
    <ligand>
        <name>L-threonine</name>
        <dbReference type="ChEBI" id="CHEBI:57926"/>
    </ligand>
</feature>
<dbReference type="GO" id="GO:0008033">
    <property type="term" value="P:tRNA processing"/>
    <property type="evidence" value="ECO:0007669"/>
    <property type="project" value="UniProtKB-KW"/>
</dbReference>
<dbReference type="Pfam" id="PF01300">
    <property type="entry name" value="Sua5_yciO_yrdC"/>
    <property type="match status" value="1"/>
</dbReference>
<evidence type="ECO:0000256" key="12">
    <source>
        <dbReference type="ARBA" id="ARBA00048366"/>
    </source>
</evidence>
<keyword evidence="7 13" id="KW-0819">tRNA processing</keyword>
<dbReference type="RefSeq" id="WP_012351086.1">
    <property type="nucleotide sequence ID" value="NC_010525.1"/>
</dbReference>
<dbReference type="Gene3D" id="3.40.50.11030">
    <property type="entry name" value="Threonylcarbamoyl-AMP synthase, C-terminal domain"/>
    <property type="match status" value="1"/>
</dbReference>
<dbReference type="InterPro" id="IPR050156">
    <property type="entry name" value="TC-AMP_synthase_SUA5"/>
</dbReference>
<dbReference type="InterPro" id="IPR006070">
    <property type="entry name" value="Sua5-like_dom"/>
</dbReference>
<feature type="binding site" evidence="14">
    <location>
        <position position="120"/>
    </location>
    <ligand>
        <name>L-threonine</name>
        <dbReference type="ChEBI" id="CHEBI:57926"/>
    </ligand>
</feature>
<keyword evidence="17" id="KW-1185">Reference proteome</keyword>
<dbReference type="Gene3D" id="3.90.870.10">
    <property type="entry name" value="DHBP synthase"/>
    <property type="match status" value="1"/>
</dbReference>
<dbReference type="InterPro" id="IPR038385">
    <property type="entry name" value="Sua5/YwlC_C"/>
</dbReference>
<keyword evidence="6 13" id="KW-0808">Transferase</keyword>
<reference evidence="16" key="1">
    <citation type="submission" date="2008-03" db="EMBL/GenBank/DDBJ databases">
        <title>Complete sequence of Thermoproteus neutrophilus V24Sta.</title>
        <authorList>
            <consortium name="US DOE Joint Genome Institute"/>
            <person name="Copeland A."/>
            <person name="Lucas S."/>
            <person name="Lapidus A."/>
            <person name="Glavina del Rio T."/>
            <person name="Dalin E."/>
            <person name="Tice H."/>
            <person name="Bruce D."/>
            <person name="Goodwin L."/>
            <person name="Pitluck S."/>
            <person name="Sims D."/>
            <person name="Brettin T."/>
            <person name="Detter J.C."/>
            <person name="Han C."/>
            <person name="Kuske C.R."/>
            <person name="Schmutz J."/>
            <person name="Larimer F."/>
            <person name="Land M."/>
            <person name="Hauser L."/>
            <person name="Kyrpides N."/>
            <person name="Mikhailova N."/>
            <person name="Biddle J.F."/>
            <person name="Zhang Z."/>
            <person name="Fitz-Gibbon S.T."/>
            <person name="Lowe T.M."/>
            <person name="Saltikov C."/>
            <person name="House C.H."/>
            <person name="Richardson P."/>
        </authorList>
    </citation>
    <scope>NUCLEOTIDE SEQUENCE [LARGE SCALE GENOMIC DNA]</scope>
    <source>
        <strain evidence="16">V24Sta</strain>
    </source>
</reference>
<dbReference type="GO" id="GO:0000049">
    <property type="term" value="F:tRNA binding"/>
    <property type="evidence" value="ECO:0007669"/>
    <property type="project" value="TreeGrafter"/>
</dbReference>
<evidence type="ECO:0000256" key="5">
    <source>
        <dbReference type="ARBA" id="ARBA00022490"/>
    </source>
</evidence>
<sequence>MKILRTDPLRPDPQVVKTAAEVLRRGGIVAAPTETVYGLFADARSDAGCARVFKAKGRPPDNPLIVHVDSVEMATEVAEVPAELYEVLKRVWPGPLTLVLKSKGVVSRCVTAGLETVAVRAPAHPVPLAIIRELGAPIAGPSANKAGRPSPTAAEHVVEDLGGEVDVVVDGGPTFFGVESTIIDVTKRPPLLLRPGPFTVEELERFFGPIEVPPVARGLSEADVAVAPGMKYRHYAPDTPLVVVHFDLSAAAAALRSRGLRVAVLCAVGKCAEADAVLRLGDDIYEVAKNLYGALRELDRLSVDVGLVPAVEERGIGLAVMNRLRKAAGHREAFNLEDLLRYELG</sequence>